<dbReference type="GO" id="GO:0005634">
    <property type="term" value="C:nucleus"/>
    <property type="evidence" value="ECO:0007669"/>
    <property type="project" value="UniProtKB-SubCell"/>
</dbReference>
<comment type="subcellular location">
    <subcellularLocation>
        <location evidence="1">Nucleus</location>
    </subcellularLocation>
</comment>
<evidence type="ECO:0000256" key="3">
    <source>
        <dbReference type="ARBA" id="ARBA00022763"/>
    </source>
</evidence>
<dbReference type="GO" id="GO:0006303">
    <property type="term" value="P:double-strand break repair via nonhomologous end joining"/>
    <property type="evidence" value="ECO:0007669"/>
    <property type="project" value="TreeGrafter"/>
</dbReference>
<keyword evidence="4" id="KW-0234">DNA repair</keyword>
<feature type="compositionally biased region" description="Low complexity" evidence="6">
    <location>
        <begin position="297"/>
        <end position="311"/>
    </location>
</feature>
<feature type="region of interest" description="Disordered" evidence="6">
    <location>
        <begin position="25"/>
        <end position="46"/>
    </location>
</feature>
<feature type="compositionally biased region" description="Polar residues" evidence="6">
    <location>
        <begin position="284"/>
        <end position="293"/>
    </location>
</feature>
<protein>
    <recommendedName>
        <fullName evidence="7">DNA repair metallo-beta-lactamase domain-containing protein</fullName>
    </recommendedName>
</protein>
<accession>A0AAD7XD77</accession>
<evidence type="ECO:0000313" key="9">
    <source>
        <dbReference type="Proteomes" id="UP001215151"/>
    </source>
</evidence>
<dbReference type="Proteomes" id="UP001215151">
    <property type="component" value="Unassembled WGS sequence"/>
</dbReference>
<evidence type="ECO:0000313" key="8">
    <source>
        <dbReference type="EMBL" id="KAJ8481629.1"/>
    </source>
</evidence>
<dbReference type="SUPFAM" id="SSF56281">
    <property type="entry name" value="Metallo-hydrolase/oxidoreductase"/>
    <property type="match status" value="1"/>
</dbReference>
<comment type="caution">
    <text evidence="8">The sequence shown here is derived from an EMBL/GenBank/DDBJ whole genome shotgun (WGS) entry which is preliminary data.</text>
</comment>
<dbReference type="FunFam" id="3.40.50.12650:FF:000007">
    <property type="entry name" value="DNA cross-link repair 1A protein, variant"/>
    <property type="match status" value="1"/>
</dbReference>
<dbReference type="Pfam" id="PF07522">
    <property type="entry name" value="DRMBL"/>
    <property type="match status" value="1"/>
</dbReference>
<evidence type="ECO:0000256" key="1">
    <source>
        <dbReference type="ARBA" id="ARBA00004123"/>
    </source>
</evidence>
<dbReference type="Gene3D" id="3.40.50.12650">
    <property type="match status" value="1"/>
</dbReference>
<organism evidence="8 9">
    <name type="scientific">Trametes cubensis</name>
    <dbReference type="NCBI Taxonomy" id="1111947"/>
    <lineage>
        <taxon>Eukaryota</taxon>
        <taxon>Fungi</taxon>
        <taxon>Dikarya</taxon>
        <taxon>Basidiomycota</taxon>
        <taxon>Agaricomycotina</taxon>
        <taxon>Agaricomycetes</taxon>
        <taxon>Polyporales</taxon>
        <taxon>Polyporaceae</taxon>
        <taxon>Trametes</taxon>
    </lineage>
</organism>
<feature type="domain" description="DNA repair metallo-beta-lactamase" evidence="7">
    <location>
        <begin position="637"/>
        <end position="763"/>
    </location>
</feature>
<feature type="region of interest" description="Disordered" evidence="6">
    <location>
        <begin position="281"/>
        <end position="317"/>
    </location>
</feature>
<evidence type="ECO:0000259" key="7">
    <source>
        <dbReference type="Pfam" id="PF07522"/>
    </source>
</evidence>
<dbReference type="EMBL" id="JAPEVG010000132">
    <property type="protein sequence ID" value="KAJ8481629.1"/>
    <property type="molecule type" value="Genomic_DNA"/>
</dbReference>
<comment type="similarity">
    <text evidence="2">Belongs to the DNA repair metallo-beta-lactamase (DRMBL) family.</text>
</comment>
<name>A0AAD7XD77_9APHY</name>
<dbReference type="CDD" id="cd16273">
    <property type="entry name" value="SNM1A-1C-like_MBL-fold"/>
    <property type="match status" value="1"/>
</dbReference>
<dbReference type="GO" id="GO:0036297">
    <property type="term" value="P:interstrand cross-link repair"/>
    <property type="evidence" value="ECO:0007669"/>
    <property type="project" value="TreeGrafter"/>
</dbReference>
<proteinExistence type="inferred from homology"/>
<dbReference type="GO" id="GO:0035312">
    <property type="term" value="F:5'-3' DNA exonuclease activity"/>
    <property type="evidence" value="ECO:0007669"/>
    <property type="project" value="TreeGrafter"/>
</dbReference>
<keyword evidence="3" id="KW-0227">DNA damage</keyword>
<evidence type="ECO:0000256" key="4">
    <source>
        <dbReference type="ARBA" id="ARBA00023204"/>
    </source>
</evidence>
<evidence type="ECO:0000256" key="2">
    <source>
        <dbReference type="ARBA" id="ARBA00010304"/>
    </source>
</evidence>
<keyword evidence="9" id="KW-1185">Reference proteome</keyword>
<dbReference type="PANTHER" id="PTHR23240:SF6">
    <property type="entry name" value="DNA CROSS-LINK REPAIR 1A PROTEIN"/>
    <property type="match status" value="1"/>
</dbReference>
<evidence type="ECO:0000256" key="6">
    <source>
        <dbReference type="SAM" id="MobiDB-lite"/>
    </source>
</evidence>
<dbReference type="GO" id="GO:0003684">
    <property type="term" value="F:damaged DNA binding"/>
    <property type="evidence" value="ECO:0007669"/>
    <property type="project" value="TreeGrafter"/>
</dbReference>
<dbReference type="AlphaFoldDB" id="A0AAD7XD77"/>
<dbReference type="InterPro" id="IPR036866">
    <property type="entry name" value="RibonucZ/Hydroxyglut_hydro"/>
</dbReference>
<dbReference type="InterPro" id="IPR011084">
    <property type="entry name" value="DRMBL"/>
</dbReference>
<reference evidence="8" key="1">
    <citation type="submission" date="2022-11" db="EMBL/GenBank/DDBJ databases">
        <title>Genome Sequence of Cubamyces cubensis.</title>
        <authorList>
            <person name="Buettner E."/>
        </authorList>
    </citation>
    <scope>NUCLEOTIDE SEQUENCE</scope>
    <source>
        <strain evidence="8">MPL-01</strain>
    </source>
</reference>
<gene>
    <name evidence="8" type="ORF">ONZ51_g5875</name>
</gene>
<dbReference type="PANTHER" id="PTHR23240">
    <property type="entry name" value="DNA CROSS-LINK REPAIR PROTEIN PSO2/SNM1-RELATED"/>
    <property type="match status" value="1"/>
</dbReference>
<feature type="region of interest" description="Disordered" evidence="6">
    <location>
        <begin position="71"/>
        <end position="95"/>
    </location>
</feature>
<dbReference type="Gene3D" id="3.60.15.10">
    <property type="entry name" value="Ribonuclease Z/Hydroxyacylglutathione hydrolase-like"/>
    <property type="match status" value="1"/>
</dbReference>
<evidence type="ECO:0000256" key="5">
    <source>
        <dbReference type="ARBA" id="ARBA00023242"/>
    </source>
</evidence>
<sequence>MVKKRKQTPQSSTLLDFFGKGLTSSTARTAKKARLADPTYPKQDSAKSYVAKSKDIIVIDSDDDEVICVSPRPGPKPVQTRKDGHSGLPPTSKTCAPHIADHVSGELMSIKSEQQEVLPSSLPAGIPAHGSRDISPFGFPELLVPRDVDNATGPPPTTLKDCSHDRNSSLQADIPPPVDSAILEGAEWDMGDDELEFIDVETRVKPEVSEEVDIDLTIDDEDSRGDDGDLVESCPICTQRFVGMTAQVRLSYLSLPHRPHIGYQQIHEHVDLCISAPPKLSAPCGTSTPSSSKIMRPLSSLPTPQPSQGPGDASVKPEVESIGADNVFSTLMTSYKENEAWKEASSVEDRNFRPTKANGGRRKAPFYKVLQGMPIAVDAFRYGAIPNVTAYFLTHAHSDHYTNLSANWQNGPIYCSEGTANLIIHMLKVDSKWVHPLPMDVPTTIPNTGEVQVTLIEANHCPGSCLFLFEGKQTVNAGDSAYKSPFVGSSKIFRYLHCGDFRASPRHALHPAIKGRRIDHVYLDTTYLDPKYCFPPQPLVISACAELSKRLVQGHSVDDSTNGEKPRTMKGWFTRIEKNDKGKDKEKASAAPSKVLVVVGTYSIGKERIVKAIAKALDTKVYCDSRKAAILRCQDDPELHALLTSDPLAAGVHLVPLGVIASDRLKQYIERWQGHYSKVIGFRPTGWTYTQPNGSDTLPSIPSVISRSQSRTFTHANLQPMRNSTSTLQVYGVPYSEHSSFFELTCFALSLDWGRMIATVNVGSEASRGKMAKWVERWEAERKKRGGAKVVEYRAEDYW</sequence>
<keyword evidence="5" id="KW-0539">Nucleus</keyword>
<feature type="region of interest" description="Disordered" evidence="6">
    <location>
        <begin position="157"/>
        <end position="177"/>
    </location>
</feature>